<reference evidence="2" key="1">
    <citation type="submission" date="2020-11" db="EMBL/GenBank/DDBJ databases">
        <authorList>
            <consortium name="DOE Joint Genome Institute"/>
            <person name="Ahrendt S."/>
            <person name="Riley R."/>
            <person name="Andreopoulos W."/>
            <person name="Labutti K."/>
            <person name="Pangilinan J."/>
            <person name="Ruiz-Duenas F.J."/>
            <person name="Barrasa J.M."/>
            <person name="Sanchez-Garcia M."/>
            <person name="Camarero S."/>
            <person name="Miyauchi S."/>
            <person name="Serrano A."/>
            <person name="Linde D."/>
            <person name="Babiker R."/>
            <person name="Drula E."/>
            <person name="Ayuso-Fernandez I."/>
            <person name="Pacheco R."/>
            <person name="Padilla G."/>
            <person name="Ferreira P."/>
            <person name="Barriuso J."/>
            <person name="Kellner H."/>
            <person name="Castanera R."/>
            <person name="Alfaro M."/>
            <person name="Ramirez L."/>
            <person name="Pisabarro A.G."/>
            <person name="Kuo A."/>
            <person name="Tritt A."/>
            <person name="Lipzen A."/>
            <person name="He G."/>
            <person name="Yan M."/>
            <person name="Ng V."/>
            <person name="Cullen D."/>
            <person name="Martin F."/>
            <person name="Rosso M.-N."/>
            <person name="Henrissat B."/>
            <person name="Hibbett D."/>
            <person name="Martinez A.T."/>
            <person name="Grigoriev I.V."/>
        </authorList>
    </citation>
    <scope>NUCLEOTIDE SEQUENCE</scope>
    <source>
        <strain evidence="2">MF-IS2</strain>
    </source>
</reference>
<feature type="region of interest" description="Disordered" evidence="1">
    <location>
        <begin position="258"/>
        <end position="333"/>
    </location>
</feature>
<dbReference type="AlphaFoldDB" id="A0A9P5X9E6"/>
<dbReference type="Proteomes" id="UP000807342">
    <property type="component" value="Unassembled WGS sequence"/>
</dbReference>
<feature type="compositionally biased region" description="Low complexity" evidence="1">
    <location>
        <begin position="426"/>
        <end position="449"/>
    </location>
</feature>
<feature type="compositionally biased region" description="Polar residues" evidence="1">
    <location>
        <begin position="264"/>
        <end position="284"/>
    </location>
</feature>
<dbReference type="EMBL" id="MU151207">
    <property type="protein sequence ID" value="KAF9447273.1"/>
    <property type="molecule type" value="Genomic_DNA"/>
</dbReference>
<organism evidence="2 3">
    <name type="scientific">Macrolepiota fuliginosa MF-IS2</name>
    <dbReference type="NCBI Taxonomy" id="1400762"/>
    <lineage>
        <taxon>Eukaryota</taxon>
        <taxon>Fungi</taxon>
        <taxon>Dikarya</taxon>
        <taxon>Basidiomycota</taxon>
        <taxon>Agaricomycotina</taxon>
        <taxon>Agaricomycetes</taxon>
        <taxon>Agaricomycetidae</taxon>
        <taxon>Agaricales</taxon>
        <taxon>Agaricineae</taxon>
        <taxon>Agaricaceae</taxon>
        <taxon>Macrolepiota</taxon>
    </lineage>
</organism>
<feature type="compositionally biased region" description="Low complexity" evidence="1">
    <location>
        <begin position="304"/>
        <end position="323"/>
    </location>
</feature>
<feature type="region of interest" description="Disordered" evidence="1">
    <location>
        <begin position="426"/>
        <end position="452"/>
    </location>
</feature>
<feature type="compositionally biased region" description="Polar residues" evidence="1">
    <location>
        <begin position="149"/>
        <end position="164"/>
    </location>
</feature>
<evidence type="ECO:0000313" key="2">
    <source>
        <dbReference type="EMBL" id="KAF9447273.1"/>
    </source>
</evidence>
<sequence>MAATTSPRPWPTDGSPTIVDLPSASPSQAGYHEQSLEFPPRRPSHRHSLQPPSGRRPLRSSPLAGPVLQLDDSIPEAEEENHRPSRTCSTPDVASLIPSPPLRKGRPKTAENPLGFSRLSIPSAATLKRPTSHVVLGDLTKKNGESTRRLSQVQPTLAPSSSLCTLRHPPSMAEGLRDRKPTPSAPAIQRPRTAHGYPIHPKPLPSANLQFPEHIPRVHTRDKTDNSWLTANTYDTTPKFSRLGLASSGVVLPVSAKEHKRIARQSSELSVKTSATRTSRTDGVSSSPDTSLTSSRPVTLSSPNSGLARSNSSNSSSESLALSQPRGSTVTSVTAAPLITTIAERVEIDHRHDSQSHPNHSHQRKSIPAITPKKGPLTRLKGLGMRSIRSSSSLASVRLSPISEKVIIDASPSQSEIKLGLLTPRSMSSMSGSTEESKVVSPTSKVSSTLAKRASGMKKIWKSITSWQSRS</sequence>
<evidence type="ECO:0000256" key="1">
    <source>
        <dbReference type="SAM" id="MobiDB-lite"/>
    </source>
</evidence>
<evidence type="ECO:0000313" key="3">
    <source>
        <dbReference type="Proteomes" id="UP000807342"/>
    </source>
</evidence>
<name>A0A9P5X9E6_9AGAR</name>
<accession>A0A9P5X9E6</accession>
<feature type="compositionally biased region" description="Low complexity" evidence="1">
    <location>
        <begin position="49"/>
        <end position="63"/>
    </location>
</feature>
<keyword evidence="3" id="KW-1185">Reference proteome</keyword>
<feature type="region of interest" description="Disordered" evidence="1">
    <location>
        <begin position="1"/>
        <end position="116"/>
    </location>
</feature>
<feature type="region of interest" description="Disordered" evidence="1">
    <location>
        <begin position="145"/>
        <end position="196"/>
    </location>
</feature>
<gene>
    <name evidence="2" type="ORF">P691DRAFT_760917</name>
</gene>
<feature type="compositionally biased region" description="Low complexity" evidence="1">
    <location>
        <begin position="285"/>
        <end position="295"/>
    </location>
</feature>
<protein>
    <submittedName>
        <fullName evidence="2">Uncharacterized protein</fullName>
    </submittedName>
</protein>
<dbReference type="OrthoDB" id="3070411at2759"/>
<proteinExistence type="predicted"/>
<feature type="region of interest" description="Disordered" evidence="1">
    <location>
        <begin position="351"/>
        <end position="379"/>
    </location>
</feature>
<comment type="caution">
    <text evidence="2">The sequence shown here is derived from an EMBL/GenBank/DDBJ whole genome shotgun (WGS) entry which is preliminary data.</text>
</comment>